<dbReference type="GO" id="GO:0033214">
    <property type="term" value="P:siderophore-iron import into cell"/>
    <property type="evidence" value="ECO:0007669"/>
    <property type="project" value="TreeGrafter"/>
</dbReference>
<keyword evidence="3" id="KW-0813">Transport</keyword>
<dbReference type="RefSeq" id="WP_322413445.1">
    <property type="nucleotide sequence ID" value="NZ_WNVG01001262.1"/>
</dbReference>
<sequence>SIYGANWTHAAIIIVIFSIFTILTVIFIKDLNLHQLEDDVITVLGNSVHKSRIILLGLSAALAAGAVTIGGGISFVGLIAPHIARKLVDSKFENIIPLSIFIGGIITLLADFASKWLFYPQDLPIGIFTAFIGAPYFIYLL</sequence>
<gene>
    <name evidence="9" type="ORF">GNF81_20670</name>
</gene>
<feature type="transmembrane region" description="Helical" evidence="8">
    <location>
        <begin position="95"/>
        <end position="117"/>
    </location>
</feature>
<dbReference type="GO" id="GO:0005886">
    <property type="term" value="C:plasma membrane"/>
    <property type="evidence" value="ECO:0007669"/>
    <property type="project" value="UniProtKB-SubCell"/>
</dbReference>
<reference evidence="9" key="1">
    <citation type="submission" date="2019-11" db="EMBL/GenBank/DDBJ databases">
        <title>Characterization of Clostridium perfringens isolates from swine manure treated agricultural soils.</title>
        <authorList>
            <person name="Wushke S.T."/>
        </authorList>
    </citation>
    <scope>NUCLEOTIDE SEQUENCE</scope>
    <source>
        <strain evidence="9">X15</strain>
    </source>
</reference>
<protein>
    <submittedName>
        <fullName evidence="9">Iron chelate uptake ABC transporter family permease subunit</fullName>
    </submittedName>
</protein>
<proteinExistence type="inferred from homology"/>
<dbReference type="PANTHER" id="PTHR30472:SF24">
    <property type="entry name" value="FERRIC ENTEROBACTIN TRANSPORT SYSTEM PERMEASE PROTEIN FEPG"/>
    <property type="match status" value="1"/>
</dbReference>
<feature type="transmembrane region" description="Helical" evidence="8">
    <location>
        <begin position="123"/>
        <end position="140"/>
    </location>
</feature>
<keyword evidence="7 8" id="KW-0472">Membrane</keyword>
<evidence type="ECO:0000256" key="5">
    <source>
        <dbReference type="ARBA" id="ARBA00022692"/>
    </source>
</evidence>
<evidence type="ECO:0000256" key="6">
    <source>
        <dbReference type="ARBA" id="ARBA00022989"/>
    </source>
</evidence>
<keyword evidence="4" id="KW-1003">Cell membrane</keyword>
<keyword evidence="5 8" id="KW-0812">Transmembrane</keyword>
<dbReference type="PANTHER" id="PTHR30472">
    <property type="entry name" value="FERRIC ENTEROBACTIN TRANSPORT SYSTEM PERMEASE PROTEIN"/>
    <property type="match status" value="1"/>
</dbReference>
<dbReference type="Proteomes" id="UP001289066">
    <property type="component" value="Unassembled WGS sequence"/>
</dbReference>
<evidence type="ECO:0000256" key="7">
    <source>
        <dbReference type="ARBA" id="ARBA00023136"/>
    </source>
</evidence>
<dbReference type="Gene3D" id="1.10.3470.10">
    <property type="entry name" value="ABC transporter involved in vitamin B12 uptake, BtuC"/>
    <property type="match status" value="1"/>
</dbReference>
<evidence type="ECO:0000313" key="10">
    <source>
        <dbReference type="Proteomes" id="UP001289066"/>
    </source>
</evidence>
<comment type="subcellular location">
    <subcellularLocation>
        <location evidence="1">Cell membrane</location>
        <topology evidence="1">Multi-pass membrane protein</topology>
    </subcellularLocation>
</comment>
<comment type="similarity">
    <text evidence="2">Belongs to the binding-protein-dependent transport system permease family. FecCD subfamily.</text>
</comment>
<evidence type="ECO:0000256" key="8">
    <source>
        <dbReference type="SAM" id="Phobius"/>
    </source>
</evidence>
<evidence type="ECO:0000256" key="4">
    <source>
        <dbReference type="ARBA" id="ARBA00022475"/>
    </source>
</evidence>
<name>A0AAW9J8K1_CLOPF</name>
<dbReference type="Pfam" id="PF01032">
    <property type="entry name" value="FecCD"/>
    <property type="match status" value="1"/>
</dbReference>
<dbReference type="InterPro" id="IPR037294">
    <property type="entry name" value="ABC_BtuC-like"/>
</dbReference>
<dbReference type="EMBL" id="WNVG01001262">
    <property type="protein sequence ID" value="MDZ5035103.1"/>
    <property type="molecule type" value="Genomic_DNA"/>
</dbReference>
<evidence type="ECO:0000256" key="2">
    <source>
        <dbReference type="ARBA" id="ARBA00007935"/>
    </source>
</evidence>
<dbReference type="InterPro" id="IPR000522">
    <property type="entry name" value="ABC_transptr_permease_BtuC"/>
</dbReference>
<evidence type="ECO:0000256" key="1">
    <source>
        <dbReference type="ARBA" id="ARBA00004651"/>
    </source>
</evidence>
<evidence type="ECO:0000256" key="3">
    <source>
        <dbReference type="ARBA" id="ARBA00022448"/>
    </source>
</evidence>
<organism evidence="9 10">
    <name type="scientific">Clostridium perfringens</name>
    <dbReference type="NCBI Taxonomy" id="1502"/>
    <lineage>
        <taxon>Bacteria</taxon>
        <taxon>Bacillati</taxon>
        <taxon>Bacillota</taxon>
        <taxon>Clostridia</taxon>
        <taxon>Eubacteriales</taxon>
        <taxon>Clostridiaceae</taxon>
        <taxon>Clostridium</taxon>
    </lineage>
</organism>
<dbReference type="AlphaFoldDB" id="A0AAW9J8K1"/>
<feature type="transmembrane region" description="Helical" evidence="8">
    <location>
        <begin position="7"/>
        <end position="28"/>
    </location>
</feature>
<comment type="caution">
    <text evidence="9">The sequence shown here is derived from an EMBL/GenBank/DDBJ whole genome shotgun (WGS) entry which is preliminary data.</text>
</comment>
<evidence type="ECO:0000313" key="9">
    <source>
        <dbReference type="EMBL" id="MDZ5035103.1"/>
    </source>
</evidence>
<feature type="transmembrane region" description="Helical" evidence="8">
    <location>
        <begin position="53"/>
        <end position="83"/>
    </location>
</feature>
<feature type="non-terminal residue" evidence="9">
    <location>
        <position position="1"/>
    </location>
</feature>
<dbReference type="SUPFAM" id="SSF81345">
    <property type="entry name" value="ABC transporter involved in vitamin B12 uptake, BtuC"/>
    <property type="match status" value="1"/>
</dbReference>
<feature type="non-terminal residue" evidence="9">
    <location>
        <position position="141"/>
    </location>
</feature>
<accession>A0AAW9J8K1</accession>
<keyword evidence="6 8" id="KW-1133">Transmembrane helix</keyword>
<dbReference type="GO" id="GO:0022857">
    <property type="term" value="F:transmembrane transporter activity"/>
    <property type="evidence" value="ECO:0007669"/>
    <property type="project" value="InterPro"/>
</dbReference>